<dbReference type="Pfam" id="PF04932">
    <property type="entry name" value="Wzy_C"/>
    <property type="match status" value="1"/>
</dbReference>
<evidence type="ECO:0000313" key="8">
    <source>
        <dbReference type="Proteomes" id="UP000266118"/>
    </source>
</evidence>
<feature type="transmembrane region" description="Helical" evidence="5">
    <location>
        <begin position="137"/>
        <end position="158"/>
    </location>
</feature>
<dbReference type="AlphaFoldDB" id="A0A386HQ64"/>
<feature type="transmembrane region" description="Helical" evidence="5">
    <location>
        <begin position="323"/>
        <end position="344"/>
    </location>
</feature>
<feature type="transmembrane region" description="Helical" evidence="5">
    <location>
        <begin position="39"/>
        <end position="58"/>
    </location>
</feature>
<feature type="transmembrane region" description="Helical" evidence="5">
    <location>
        <begin position="256"/>
        <end position="278"/>
    </location>
</feature>
<proteinExistence type="predicted"/>
<evidence type="ECO:0000256" key="3">
    <source>
        <dbReference type="ARBA" id="ARBA00022989"/>
    </source>
</evidence>
<feature type="transmembrane region" description="Helical" evidence="5">
    <location>
        <begin position="79"/>
        <end position="101"/>
    </location>
</feature>
<dbReference type="KEGG" id="ark:D6B99_10515"/>
<feature type="transmembrane region" description="Helical" evidence="5">
    <location>
        <begin position="107"/>
        <end position="125"/>
    </location>
</feature>
<keyword evidence="7" id="KW-0436">Ligase</keyword>
<dbReference type="PANTHER" id="PTHR37422:SF17">
    <property type="entry name" value="O-ANTIGEN LIGASE"/>
    <property type="match status" value="1"/>
</dbReference>
<comment type="subcellular location">
    <subcellularLocation>
        <location evidence="1">Membrane</location>
        <topology evidence="1">Multi-pass membrane protein</topology>
    </subcellularLocation>
</comment>
<dbReference type="GO" id="GO:0016020">
    <property type="term" value="C:membrane"/>
    <property type="evidence" value="ECO:0007669"/>
    <property type="project" value="UniProtKB-SubCell"/>
</dbReference>
<dbReference type="PANTHER" id="PTHR37422">
    <property type="entry name" value="TEICHURONIC ACID BIOSYNTHESIS PROTEIN TUAE"/>
    <property type="match status" value="1"/>
</dbReference>
<feature type="domain" description="O-antigen ligase-related" evidence="6">
    <location>
        <begin position="216"/>
        <end position="340"/>
    </location>
</feature>
<gene>
    <name evidence="7" type="ORF">D6B99_10515</name>
</gene>
<protein>
    <submittedName>
        <fullName evidence="7">O-antigen ligase domain-containing protein</fullName>
    </submittedName>
</protein>
<evidence type="ECO:0000256" key="1">
    <source>
        <dbReference type="ARBA" id="ARBA00004141"/>
    </source>
</evidence>
<feature type="transmembrane region" description="Helical" evidence="5">
    <location>
        <begin position="378"/>
        <end position="397"/>
    </location>
</feature>
<dbReference type="InterPro" id="IPR051533">
    <property type="entry name" value="WaaL-like"/>
</dbReference>
<feature type="transmembrane region" description="Helical" evidence="5">
    <location>
        <begin position="12"/>
        <end position="33"/>
    </location>
</feature>
<evidence type="ECO:0000256" key="5">
    <source>
        <dbReference type="SAM" id="Phobius"/>
    </source>
</evidence>
<name>A0A386HQ64_9BACT</name>
<feature type="transmembrane region" description="Helical" evidence="5">
    <location>
        <begin position="207"/>
        <end position="226"/>
    </location>
</feature>
<keyword evidence="2 5" id="KW-0812">Transmembrane</keyword>
<keyword evidence="8" id="KW-1185">Reference proteome</keyword>
<dbReference type="NCBIfam" id="TIGR04370">
    <property type="entry name" value="glyco_rpt_poly"/>
    <property type="match status" value="1"/>
</dbReference>
<dbReference type="EMBL" id="CP032489">
    <property type="protein sequence ID" value="AYD47985.1"/>
    <property type="molecule type" value="Genomic_DNA"/>
</dbReference>
<reference evidence="7 8" key="1">
    <citation type="submission" date="2018-09" db="EMBL/GenBank/DDBJ databases">
        <title>Arachidicoccus sp. nov., a bacterium isolated from soil.</title>
        <authorList>
            <person name="Weon H.-Y."/>
            <person name="Kwon S.-W."/>
            <person name="Lee S.A."/>
        </authorList>
    </citation>
    <scope>NUCLEOTIDE SEQUENCE [LARGE SCALE GENOMIC DNA]</scope>
    <source>
        <strain evidence="7 8">KIS59-12</strain>
    </source>
</reference>
<sequence>MNLFKSNPNLSLYFITFFTFIGYNAGLAVFIGANLNTTLYYSIPLKFITSIIMIKYIIKNSKINQGYNDKLKKKITFMFILFTLLYIFKVIFSFGFFMRIVPYKNDWYVYIFYYLSAAILPFFMYSSVDLNDKNKKTIVDALIFSGFILGIVCLFEYGKIIFLGNIGRLGSNPNEGDTLSPLALSYSGSLTIIICLYQMIYKKGLAFAYKFYLIITIFLCILLFLLGSSRGSILALAFCLPIFFIYSKLKGKLKLVLIFILAIPLITYGVMVTGSNIFERVQNSEQNGDIGRSILWNAAKKEFLNHPILGGRIEVSGIYPHEIFLEILMATGIVGILLFLYFFVNSFKRVAFICKRDYSNVFVFLIFLQGVAQYLVTGAIYGAILLFFPIGLIWASYSKNIKNIKS</sequence>
<feature type="transmembrane region" description="Helical" evidence="5">
    <location>
        <begin position="178"/>
        <end position="200"/>
    </location>
</feature>
<dbReference type="RefSeq" id="WP_119987973.1">
    <property type="nucleotide sequence ID" value="NZ_CP032489.1"/>
</dbReference>
<dbReference type="GO" id="GO:0016874">
    <property type="term" value="F:ligase activity"/>
    <property type="evidence" value="ECO:0007669"/>
    <property type="project" value="UniProtKB-KW"/>
</dbReference>
<evidence type="ECO:0000256" key="2">
    <source>
        <dbReference type="ARBA" id="ARBA00022692"/>
    </source>
</evidence>
<feature type="transmembrane region" description="Helical" evidence="5">
    <location>
        <begin position="232"/>
        <end position="249"/>
    </location>
</feature>
<evidence type="ECO:0000259" key="6">
    <source>
        <dbReference type="Pfam" id="PF04932"/>
    </source>
</evidence>
<dbReference type="Proteomes" id="UP000266118">
    <property type="component" value="Chromosome"/>
</dbReference>
<organism evidence="7 8">
    <name type="scientific">Arachidicoccus soli</name>
    <dbReference type="NCBI Taxonomy" id="2341117"/>
    <lineage>
        <taxon>Bacteria</taxon>
        <taxon>Pseudomonadati</taxon>
        <taxon>Bacteroidota</taxon>
        <taxon>Chitinophagia</taxon>
        <taxon>Chitinophagales</taxon>
        <taxon>Chitinophagaceae</taxon>
        <taxon>Arachidicoccus</taxon>
    </lineage>
</organism>
<dbReference type="InterPro" id="IPR007016">
    <property type="entry name" value="O-antigen_ligase-rel_domated"/>
</dbReference>
<dbReference type="OrthoDB" id="1424450at2"/>
<feature type="transmembrane region" description="Helical" evidence="5">
    <location>
        <begin position="356"/>
        <end position="372"/>
    </location>
</feature>
<evidence type="ECO:0000313" key="7">
    <source>
        <dbReference type="EMBL" id="AYD47985.1"/>
    </source>
</evidence>
<accession>A0A386HQ64</accession>
<keyword evidence="4 5" id="KW-0472">Membrane</keyword>
<keyword evidence="3 5" id="KW-1133">Transmembrane helix</keyword>
<evidence type="ECO:0000256" key="4">
    <source>
        <dbReference type="ARBA" id="ARBA00023136"/>
    </source>
</evidence>